<reference evidence="16" key="1">
    <citation type="submission" date="2022-11" db="EMBL/GenBank/DDBJ databases">
        <title>Genome Sequence of Cubamyces cubensis.</title>
        <authorList>
            <person name="Buettner E."/>
        </authorList>
    </citation>
    <scope>NUCLEOTIDE SEQUENCE</scope>
    <source>
        <strain evidence="16">MPL-01</strain>
    </source>
</reference>
<evidence type="ECO:0000256" key="12">
    <source>
        <dbReference type="ARBA" id="ARBA00023136"/>
    </source>
</evidence>
<organism evidence="16 17">
    <name type="scientific">Trametes cubensis</name>
    <dbReference type="NCBI Taxonomy" id="1111947"/>
    <lineage>
        <taxon>Eukaryota</taxon>
        <taxon>Fungi</taxon>
        <taxon>Dikarya</taxon>
        <taxon>Basidiomycota</taxon>
        <taxon>Agaricomycotina</taxon>
        <taxon>Agaricomycetes</taxon>
        <taxon>Polyporales</taxon>
        <taxon>Polyporaceae</taxon>
        <taxon>Trametes</taxon>
    </lineage>
</organism>
<evidence type="ECO:0000256" key="8">
    <source>
        <dbReference type="ARBA" id="ARBA00022989"/>
    </source>
</evidence>
<evidence type="ECO:0000256" key="1">
    <source>
        <dbReference type="ARBA" id="ARBA00001971"/>
    </source>
</evidence>
<feature type="transmembrane region" description="Helical" evidence="15">
    <location>
        <begin position="6"/>
        <end position="25"/>
    </location>
</feature>
<dbReference type="Proteomes" id="UP001215151">
    <property type="component" value="Unassembled WGS sequence"/>
</dbReference>
<comment type="cofactor">
    <cofactor evidence="1 13">
        <name>heme</name>
        <dbReference type="ChEBI" id="CHEBI:30413"/>
    </cofactor>
</comment>
<dbReference type="GO" id="GO:0020037">
    <property type="term" value="F:heme binding"/>
    <property type="evidence" value="ECO:0007669"/>
    <property type="project" value="InterPro"/>
</dbReference>
<comment type="pathway">
    <text evidence="3">Secondary metabolite biosynthesis.</text>
</comment>
<comment type="subcellular location">
    <subcellularLocation>
        <location evidence="2">Membrane</location>
        <topology evidence="2">Single-pass membrane protein</topology>
    </subcellularLocation>
</comment>
<keyword evidence="10 13" id="KW-0408">Iron</keyword>
<keyword evidence="9 14" id="KW-0560">Oxidoreductase</keyword>
<dbReference type="CDD" id="cd11065">
    <property type="entry name" value="CYP64-like"/>
    <property type="match status" value="1"/>
</dbReference>
<dbReference type="InterPro" id="IPR017972">
    <property type="entry name" value="Cyt_P450_CS"/>
</dbReference>
<dbReference type="PANTHER" id="PTHR46300:SF7">
    <property type="entry name" value="P450, PUTATIVE (EUROFUNG)-RELATED"/>
    <property type="match status" value="1"/>
</dbReference>
<evidence type="ECO:0000313" key="17">
    <source>
        <dbReference type="Proteomes" id="UP001215151"/>
    </source>
</evidence>
<dbReference type="EMBL" id="JAPEVG010000117">
    <property type="protein sequence ID" value="KAJ8482321.1"/>
    <property type="molecule type" value="Genomic_DNA"/>
</dbReference>
<keyword evidence="12 15" id="KW-0472">Membrane</keyword>
<evidence type="ECO:0000256" key="11">
    <source>
        <dbReference type="ARBA" id="ARBA00023033"/>
    </source>
</evidence>
<dbReference type="InterPro" id="IPR036396">
    <property type="entry name" value="Cyt_P450_sf"/>
</dbReference>
<proteinExistence type="inferred from homology"/>
<evidence type="ECO:0000256" key="7">
    <source>
        <dbReference type="ARBA" id="ARBA00022723"/>
    </source>
</evidence>
<dbReference type="PANTHER" id="PTHR46300">
    <property type="entry name" value="P450, PUTATIVE (EUROFUNG)-RELATED-RELATED"/>
    <property type="match status" value="1"/>
</dbReference>
<dbReference type="PRINTS" id="PR00463">
    <property type="entry name" value="EP450I"/>
</dbReference>
<evidence type="ECO:0000256" key="10">
    <source>
        <dbReference type="ARBA" id="ARBA00023004"/>
    </source>
</evidence>
<evidence type="ECO:0000256" key="2">
    <source>
        <dbReference type="ARBA" id="ARBA00004167"/>
    </source>
</evidence>
<dbReference type="GO" id="GO:0016705">
    <property type="term" value="F:oxidoreductase activity, acting on paired donors, with incorporation or reduction of molecular oxygen"/>
    <property type="evidence" value="ECO:0007669"/>
    <property type="project" value="InterPro"/>
</dbReference>
<keyword evidence="5 13" id="KW-0349">Heme</keyword>
<name>A0AAD7XC42_9APHY</name>
<evidence type="ECO:0000256" key="15">
    <source>
        <dbReference type="SAM" id="Phobius"/>
    </source>
</evidence>
<feature type="binding site" description="axial binding residue" evidence="13">
    <location>
        <position position="422"/>
    </location>
    <ligand>
        <name>heme</name>
        <dbReference type="ChEBI" id="CHEBI:30413"/>
    </ligand>
    <ligandPart>
        <name>Fe</name>
        <dbReference type="ChEBI" id="CHEBI:18248"/>
    </ligandPart>
</feature>
<dbReference type="InterPro" id="IPR001128">
    <property type="entry name" value="Cyt_P450"/>
</dbReference>
<evidence type="ECO:0000256" key="5">
    <source>
        <dbReference type="ARBA" id="ARBA00022617"/>
    </source>
</evidence>
<dbReference type="InterPro" id="IPR002401">
    <property type="entry name" value="Cyt_P450_E_grp-I"/>
</dbReference>
<dbReference type="SUPFAM" id="SSF48264">
    <property type="entry name" value="Cytochrome P450"/>
    <property type="match status" value="1"/>
</dbReference>
<evidence type="ECO:0000256" key="3">
    <source>
        <dbReference type="ARBA" id="ARBA00005179"/>
    </source>
</evidence>
<dbReference type="InterPro" id="IPR050364">
    <property type="entry name" value="Cytochrome_P450_fung"/>
</dbReference>
<keyword evidence="6 15" id="KW-0812">Transmembrane</keyword>
<evidence type="ECO:0000256" key="14">
    <source>
        <dbReference type="RuleBase" id="RU000461"/>
    </source>
</evidence>
<dbReference type="Pfam" id="PF00067">
    <property type="entry name" value="p450"/>
    <property type="match status" value="1"/>
</dbReference>
<dbReference type="GO" id="GO:0004497">
    <property type="term" value="F:monooxygenase activity"/>
    <property type="evidence" value="ECO:0007669"/>
    <property type="project" value="UniProtKB-KW"/>
</dbReference>
<accession>A0AAD7XC42</accession>
<evidence type="ECO:0000256" key="6">
    <source>
        <dbReference type="ARBA" id="ARBA00022692"/>
    </source>
</evidence>
<protein>
    <recommendedName>
        <fullName evidence="18">Cytochrome P450</fullName>
    </recommendedName>
</protein>
<keyword evidence="8 15" id="KW-1133">Transmembrane helix</keyword>
<dbReference type="Gene3D" id="1.10.630.10">
    <property type="entry name" value="Cytochrome P450"/>
    <property type="match status" value="1"/>
</dbReference>
<gene>
    <name evidence="16" type="ORF">ONZ51_g5440</name>
</gene>
<evidence type="ECO:0000256" key="4">
    <source>
        <dbReference type="ARBA" id="ARBA00010617"/>
    </source>
</evidence>
<evidence type="ECO:0000256" key="9">
    <source>
        <dbReference type="ARBA" id="ARBA00023002"/>
    </source>
</evidence>
<keyword evidence="17" id="KW-1185">Reference proteome</keyword>
<keyword evidence="7 13" id="KW-0479">Metal-binding</keyword>
<dbReference type="AlphaFoldDB" id="A0AAD7XC42"/>
<dbReference type="GO" id="GO:0005506">
    <property type="term" value="F:iron ion binding"/>
    <property type="evidence" value="ECO:0007669"/>
    <property type="project" value="InterPro"/>
</dbReference>
<evidence type="ECO:0000256" key="13">
    <source>
        <dbReference type="PIRSR" id="PIRSR602401-1"/>
    </source>
</evidence>
<dbReference type="GO" id="GO:0016020">
    <property type="term" value="C:membrane"/>
    <property type="evidence" value="ECO:0007669"/>
    <property type="project" value="UniProtKB-SubCell"/>
</dbReference>
<keyword evidence="11 14" id="KW-0503">Monooxygenase</keyword>
<dbReference type="PROSITE" id="PS00086">
    <property type="entry name" value="CYTOCHROME_P450"/>
    <property type="match status" value="1"/>
</dbReference>
<evidence type="ECO:0008006" key="18">
    <source>
        <dbReference type="Google" id="ProtNLM"/>
    </source>
</evidence>
<comment type="caution">
    <text evidence="16">The sequence shown here is derived from an EMBL/GenBank/DDBJ whole genome shotgun (WGS) entry which is preliminary data.</text>
</comment>
<comment type="similarity">
    <text evidence="4 14">Belongs to the cytochrome P450 family.</text>
</comment>
<sequence>MLELSRTFLLVTSLICVAVWLGYIAKKRRRLPPRPPSTASSGEPWKVYAQWAASLGPLVRVTSVGNMVITLNTFEAASDLLEKRGHFASRPPWPMADLLGRQKNVAFQYYGDRLRRCRKALHASLSPTAIASQWSDLLDYYSRELLVRYMESPTSAYADSLGIVESLILQLAYGHAPGPDNVKVSRDSMEDSVVGLQPGTWWVNSIPALRYIPEWFPGAGFKRWANKARKAFVATIEKAFFDVKEEVHLGKAPPSFVRASLERSDGTPDEDDIIMSCAGSLFSAGSDTIIATYRNFLLYMMLHPDIQERAFQELVSVIGNDRLPTAEDQPALPFIDCLIQEVHRIGAVVPLMPHSNWKDDEYLGYHIPKDSWIMGNGWAMLHDSQQYANPQEFNPDRFAAKDGRPVPRDPRTIAFGFGRRLCPGMHFANAFLFLAITRTLAAFEICPTIENGQVVAPSMTGYKTGLVWMPSEFKCTMKPRAKAHAMIGLDD</sequence>
<evidence type="ECO:0000313" key="16">
    <source>
        <dbReference type="EMBL" id="KAJ8482321.1"/>
    </source>
</evidence>